<proteinExistence type="predicted"/>
<reference evidence="1" key="1">
    <citation type="submission" date="2014-11" db="EMBL/GenBank/DDBJ databases">
        <authorList>
            <person name="Amaro Gonzalez C."/>
        </authorList>
    </citation>
    <scope>NUCLEOTIDE SEQUENCE</scope>
</reference>
<sequence>MFCGISNITFTQLPVSASAINYVCTNIIVIGGSLKPRKTRPGQNLVYGWT</sequence>
<protein>
    <submittedName>
        <fullName evidence="1">Uncharacterized protein</fullName>
    </submittedName>
</protein>
<evidence type="ECO:0000313" key="1">
    <source>
        <dbReference type="EMBL" id="JAI03551.1"/>
    </source>
</evidence>
<accession>A0A0E9XNX6</accession>
<reference evidence="1" key="2">
    <citation type="journal article" date="2015" name="Fish Shellfish Immunol.">
        <title>Early steps in the European eel (Anguilla anguilla)-Vibrio vulnificus interaction in the gills: Role of the RtxA13 toxin.</title>
        <authorList>
            <person name="Callol A."/>
            <person name="Pajuelo D."/>
            <person name="Ebbesson L."/>
            <person name="Teles M."/>
            <person name="MacKenzie S."/>
            <person name="Amaro C."/>
        </authorList>
    </citation>
    <scope>NUCLEOTIDE SEQUENCE</scope>
</reference>
<organism evidence="1">
    <name type="scientific">Anguilla anguilla</name>
    <name type="common">European freshwater eel</name>
    <name type="synonym">Muraena anguilla</name>
    <dbReference type="NCBI Taxonomy" id="7936"/>
    <lineage>
        <taxon>Eukaryota</taxon>
        <taxon>Metazoa</taxon>
        <taxon>Chordata</taxon>
        <taxon>Craniata</taxon>
        <taxon>Vertebrata</taxon>
        <taxon>Euteleostomi</taxon>
        <taxon>Actinopterygii</taxon>
        <taxon>Neopterygii</taxon>
        <taxon>Teleostei</taxon>
        <taxon>Anguilliformes</taxon>
        <taxon>Anguillidae</taxon>
        <taxon>Anguilla</taxon>
    </lineage>
</organism>
<dbReference type="AlphaFoldDB" id="A0A0E9XNX6"/>
<dbReference type="EMBL" id="GBXM01005027">
    <property type="protein sequence ID" value="JAI03551.1"/>
    <property type="molecule type" value="Transcribed_RNA"/>
</dbReference>
<name>A0A0E9XNX6_ANGAN</name>